<sequence length="39" mass="4509">MKPLSHHREVSKQWWLANTIPPPSPPPRTFLSSTYVGHK</sequence>
<feature type="region of interest" description="Disordered" evidence="1">
    <location>
        <begin position="16"/>
        <end position="39"/>
    </location>
</feature>
<reference evidence="2" key="1">
    <citation type="submission" date="2002-08" db="EMBL/GenBank/DDBJ databases">
        <title>Purification and analysis of Mycoplasma suis (Eperythrozoon suis) DNA from porcine blood.</title>
        <authorList>
            <person name="Hoelzle L.E."/>
            <person name="Adelt D."/>
            <person name="Hoelzle K."/>
            <person name="Heinritzi K."/>
            <person name="Wittenbrink M.M."/>
        </authorList>
    </citation>
    <scope>NUCLEOTIDE SEQUENCE</scope>
    <source>
        <strain evidence="2">54/96</strain>
    </source>
</reference>
<name>Q8KM81_9MOLU</name>
<accession>Q8KM81</accession>
<dbReference type="EMBL" id="AJ504999">
    <property type="protein sequence ID" value="CAD44550.1"/>
    <property type="molecule type" value="Genomic_DNA"/>
</dbReference>
<organism evidence="2">
    <name type="scientific">Mycoplasma suis</name>
    <dbReference type="NCBI Taxonomy" id="57372"/>
    <lineage>
        <taxon>Bacteria</taxon>
        <taxon>Bacillati</taxon>
        <taxon>Mycoplasmatota</taxon>
        <taxon>Mollicutes</taxon>
        <taxon>Mycoplasmataceae</taxon>
        <taxon>Mycoplasma</taxon>
    </lineage>
</organism>
<feature type="compositionally biased region" description="Polar residues" evidence="1">
    <location>
        <begin position="30"/>
        <end position="39"/>
    </location>
</feature>
<protein>
    <submittedName>
        <fullName evidence="2">Uncharacterized protein</fullName>
    </submittedName>
</protein>
<evidence type="ECO:0000313" key="2">
    <source>
        <dbReference type="EMBL" id="CAD44550.1"/>
    </source>
</evidence>
<evidence type="ECO:0000256" key="1">
    <source>
        <dbReference type="SAM" id="MobiDB-lite"/>
    </source>
</evidence>
<dbReference type="AlphaFoldDB" id="Q8KM81"/>
<proteinExistence type="predicted"/>